<dbReference type="SUPFAM" id="SSF81301">
    <property type="entry name" value="Nucleotidyltransferase"/>
    <property type="match status" value="1"/>
</dbReference>
<sequence length="116" mass="12709">MAASPRKSNTATLWPITPESALRLALARDLLAECPPHLGREVAVTGSVSRGVADAFSDLELNFWVEEVPLLGELQAWLCSRGVDVEPLVDPLEDGSVWLRGWRDGIPIEAGWHPWA</sequence>
<name>A0ABP9W629_9DEIO</name>
<evidence type="ECO:0000313" key="2">
    <source>
        <dbReference type="Proteomes" id="UP001401887"/>
    </source>
</evidence>
<keyword evidence="2" id="KW-1185">Reference proteome</keyword>
<protein>
    <recommendedName>
        <fullName evidence="3">Polymerase nucleotidyl transferase domain-containing protein</fullName>
    </recommendedName>
</protein>
<gene>
    <name evidence="1" type="ORF">Dcar01_01180</name>
</gene>
<dbReference type="EMBL" id="BAABRP010000002">
    <property type="protein sequence ID" value="GAA5512466.1"/>
    <property type="molecule type" value="Genomic_DNA"/>
</dbReference>
<comment type="caution">
    <text evidence="1">The sequence shown here is derived from an EMBL/GenBank/DDBJ whole genome shotgun (WGS) entry which is preliminary data.</text>
</comment>
<proteinExistence type="predicted"/>
<evidence type="ECO:0008006" key="3">
    <source>
        <dbReference type="Google" id="ProtNLM"/>
    </source>
</evidence>
<dbReference type="Proteomes" id="UP001401887">
    <property type="component" value="Unassembled WGS sequence"/>
</dbReference>
<organism evidence="1 2">
    <name type="scientific">Deinococcus carri</name>
    <dbReference type="NCBI Taxonomy" id="1211323"/>
    <lineage>
        <taxon>Bacteria</taxon>
        <taxon>Thermotogati</taxon>
        <taxon>Deinococcota</taxon>
        <taxon>Deinococci</taxon>
        <taxon>Deinococcales</taxon>
        <taxon>Deinococcaceae</taxon>
        <taxon>Deinococcus</taxon>
    </lineage>
</organism>
<accession>A0ABP9W629</accession>
<evidence type="ECO:0000313" key="1">
    <source>
        <dbReference type="EMBL" id="GAA5512466.1"/>
    </source>
</evidence>
<reference evidence="1 2" key="1">
    <citation type="submission" date="2024-02" db="EMBL/GenBank/DDBJ databases">
        <title>Deinococcus carri NBRC 110142.</title>
        <authorList>
            <person name="Ichikawa N."/>
            <person name="Katano-Makiyama Y."/>
            <person name="Hidaka K."/>
        </authorList>
    </citation>
    <scope>NUCLEOTIDE SEQUENCE [LARGE SCALE GENOMIC DNA]</scope>
    <source>
        <strain evidence="1 2">NBRC 110142</strain>
    </source>
</reference>
<dbReference type="InterPro" id="IPR043519">
    <property type="entry name" value="NT_sf"/>
</dbReference>